<evidence type="ECO:0000313" key="1">
    <source>
        <dbReference type="EMBL" id="MDB6257635.1"/>
    </source>
</evidence>
<reference evidence="1" key="2">
    <citation type="submission" date="2022-10" db="EMBL/GenBank/DDBJ databases">
        <authorList>
            <person name="Kostovova I."/>
            <person name="Moravkova M."/>
            <person name="Pechar R."/>
        </authorList>
    </citation>
    <scope>NUCLEOTIDE SEQUENCE</scope>
    <source>
        <strain evidence="1">M490A</strain>
    </source>
</reference>
<dbReference type="EMBL" id="JAOTGY010000004">
    <property type="protein sequence ID" value="MDB6257635.1"/>
    <property type="molecule type" value="Genomic_DNA"/>
</dbReference>
<proteinExistence type="predicted"/>
<name>A0A9X4AA68_LACAM</name>
<accession>A0A9X4AA68</accession>
<dbReference type="RefSeq" id="WP_271880670.1">
    <property type="nucleotide sequence ID" value="NZ_JAOTGY010000004.1"/>
</dbReference>
<organism evidence="1 2">
    <name type="scientific">Lactobacillus amylovorus</name>
    <dbReference type="NCBI Taxonomy" id="1604"/>
    <lineage>
        <taxon>Bacteria</taxon>
        <taxon>Bacillati</taxon>
        <taxon>Bacillota</taxon>
        <taxon>Bacilli</taxon>
        <taxon>Lactobacillales</taxon>
        <taxon>Lactobacillaceae</taxon>
        <taxon>Lactobacillus</taxon>
    </lineage>
</organism>
<protein>
    <submittedName>
        <fullName evidence="1">Uncharacterized protein</fullName>
    </submittedName>
</protein>
<comment type="caution">
    <text evidence="1">The sequence shown here is derived from an EMBL/GenBank/DDBJ whole genome shotgun (WGS) entry which is preliminary data.</text>
</comment>
<sequence length="72" mass="7855">MHGKVIQFKADIANFKVKDGVVNIQLTADTADIVLDKLNEISSGPLMVNLEASQTELLPDNEESKNTDANNK</sequence>
<evidence type="ECO:0000313" key="2">
    <source>
        <dbReference type="Proteomes" id="UP001141981"/>
    </source>
</evidence>
<gene>
    <name evidence="1" type="ORF">ODU72_02910</name>
</gene>
<dbReference type="Proteomes" id="UP001141981">
    <property type="component" value="Unassembled WGS sequence"/>
</dbReference>
<reference evidence="1" key="1">
    <citation type="journal article" date="2022" name="Microorganisms">
        <title>Antibiotic Susceptibility, Resistance Gene Determinants and Corresponding Genomic Regions in Lactobacillus amylovorus Isolates Derived from Wild Boars and Domestic Pigs.</title>
        <authorList>
            <person name="Moravkova M."/>
            <person name="Kostovova I."/>
            <person name="Kavanova K."/>
            <person name="Pechar R."/>
            <person name="Stanek S."/>
            <person name="Brychta A."/>
            <person name="Zeman M."/>
            <person name="Kubasova T."/>
        </authorList>
    </citation>
    <scope>NUCLEOTIDE SEQUENCE</scope>
    <source>
        <strain evidence="1">M490A</strain>
    </source>
</reference>
<dbReference type="AlphaFoldDB" id="A0A9X4AA68"/>